<sequence>MENAVKKVSFTERLVHAIGYEVFAVLLCAPLLSWVMDKSLATAGGLAVTLSLIAMVWNMLYNALVDRWVRTARIHWKAAARFAHGLGFELGLVVWCLPVAAWMLDISLWQALMVELGFFVIILPYTVLYNWAFDQVRHWITQRWTAA</sequence>
<dbReference type="Pfam" id="PF05232">
    <property type="entry name" value="BTP"/>
    <property type="match status" value="2"/>
</dbReference>
<reference evidence="3 4" key="1">
    <citation type="submission" date="2018-06" db="EMBL/GenBank/DDBJ databases">
        <authorList>
            <consortium name="Pathogen Informatics"/>
            <person name="Doyle S."/>
        </authorList>
    </citation>
    <scope>NUCLEOTIDE SEQUENCE [LARGE SCALE GENOMIC DNA]</scope>
    <source>
        <strain evidence="3 4">NCTC7914</strain>
    </source>
</reference>
<keyword evidence="1" id="KW-0472">Membrane</keyword>
<dbReference type="AlphaFoldDB" id="A0A379KN38"/>
<feature type="transmembrane region" description="Helical" evidence="1">
    <location>
        <begin position="14"/>
        <end position="34"/>
    </location>
</feature>
<feature type="transmembrane region" description="Helical" evidence="1">
    <location>
        <begin position="82"/>
        <end position="104"/>
    </location>
</feature>
<keyword evidence="1 3" id="KW-0812">Transmembrane</keyword>
<protein>
    <submittedName>
        <fullName evidence="3">Transmembrane pair domain-containing protein</fullName>
    </submittedName>
</protein>
<organism evidence="3 4">
    <name type="scientific">Pseudomonas putida</name>
    <name type="common">Arthrobacter siderocapsulatus</name>
    <dbReference type="NCBI Taxonomy" id="303"/>
    <lineage>
        <taxon>Bacteria</taxon>
        <taxon>Pseudomonadati</taxon>
        <taxon>Pseudomonadota</taxon>
        <taxon>Gammaproteobacteria</taxon>
        <taxon>Pseudomonadales</taxon>
        <taxon>Pseudomonadaceae</taxon>
        <taxon>Pseudomonas</taxon>
    </lineage>
</organism>
<evidence type="ECO:0000313" key="3">
    <source>
        <dbReference type="EMBL" id="SUD69319.1"/>
    </source>
</evidence>
<feature type="transmembrane region" description="Helical" evidence="1">
    <location>
        <begin position="116"/>
        <end position="133"/>
    </location>
</feature>
<dbReference type="NCBIfam" id="NF033665">
    <property type="entry name" value="PACE_efflu_PCE"/>
    <property type="match status" value="1"/>
</dbReference>
<accession>A0A379KN38</accession>
<keyword evidence="1" id="KW-1133">Transmembrane helix</keyword>
<evidence type="ECO:0000256" key="1">
    <source>
        <dbReference type="SAM" id="Phobius"/>
    </source>
</evidence>
<dbReference type="Proteomes" id="UP000254602">
    <property type="component" value="Unassembled WGS sequence"/>
</dbReference>
<evidence type="ECO:0000259" key="2">
    <source>
        <dbReference type="Pfam" id="PF05232"/>
    </source>
</evidence>
<dbReference type="NCBIfam" id="NF033664">
    <property type="entry name" value="PACE_transport"/>
    <property type="match status" value="1"/>
</dbReference>
<feature type="domain" description="Chlorhexidine efflux transporter" evidence="2">
    <location>
        <begin position="79"/>
        <end position="137"/>
    </location>
</feature>
<feature type="transmembrane region" description="Helical" evidence="1">
    <location>
        <begin position="40"/>
        <end position="61"/>
    </location>
</feature>
<dbReference type="InterPro" id="IPR007896">
    <property type="entry name" value="BTP_bacteria"/>
</dbReference>
<feature type="domain" description="Chlorhexidine efflux transporter" evidence="2">
    <location>
        <begin position="9"/>
        <end position="70"/>
    </location>
</feature>
<dbReference type="InterPro" id="IPR058208">
    <property type="entry name" value="PACE"/>
</dbReference>
<evidence type="ECO:0000313" key="4">
    <source>
        <dbReference type="Proteomes" id="UP000254602"/>
    </source>
</evidence>
<gene>
    <name evidence="3" type="ORF">NCTC7914_03461</name>
</gene>
<proteinExistence type="predicted"/>
<dbReference type="EMBL" id="UGUY01000001">
    <property type="protein sequence ID" value="SUD69319.1"/>
    <property type="molecule type" value="Genomic_DNA"/>
</dbReference>
<name>A0A379KN38_PSEPU</name>